<dbReference type="PANTHER" id="PTHR30383">
    <property type="entry name" value="THIOESTERASE 1/PROTEASE 1/LYSOPHOSPHOLIPASE L1"/>
    <property type="match status" value="1"/>
</dbReference>
<dbReference type="EMBL" id="CYSD01000019">
    <property type="protein sequence ID" value="CUH77313.1"/>
    <property type="molecule type" value="Genomic_DNA"/>
</dbReference>
<dbReference type="Pfam" id="PF13472">
    <property type="entry name" value="Lipase_GDSL_2"/>
    <property type="match status" value="1"/>
</dbReference>
<dbReference type="STRING" id="928856.SAMN04488049_11725"/>
<reference evidence="3 4" key="1">
    <citation type="submission" date="2015-09" db="EMBL/GenBank/DDBJ databases">
        <authorList>
            <consortium name="Swine Surveillance"/>
        </authorList>
    </citation>
    <scope>NUCLEOTIDE SEQUENCE [LARGE SCALE GENOMIC DNA]</scope>
    <source>
        <strain evidence="3 4">CECT 7557</strain>
    </source>
</reference>
<gene>
    <name evidence="3" type="primary">tesA</name>
    <name evidence="3" type="ORF">TRM7557_01312</name>
</gene>
<feature type="signal peptide" evidence="1">
    <location>
        <begin position="1"/>
        <end position="21"/>
    </location>
</feature>
<dbReference type="InterPro" id="IPR013830">
    <property type="entry name" value="SGNH_hydro"/>
</dbReference>
<proteinExistence type="predicted"/>
<dbReference type="InterPro" id="IPR036514">
    <property type="entry name" value="SGNH_hydro_sf"/>
</dbReference>
<evidence type="ECO:0000256" key="1">
    <source>
        <dbReference type="SAM" id="SignalP"/>
    </source>
</evidence>
<keyword evidence="4" id="KW-1185">Reference proteome</keyword>
<accession>A0A0N7LZC9</accession>
<feature type="chain" id="PRO_5006015719" evidence="1">
    <location>
        <begin position="22"/>
        <end position="225"/>
    </location>
</feature>
<dbReference type="InterPro" id="IPR051532">
    <property type="entry name" value="Ester_Hydrolysis_Enzymes"/>
</dbReference>
<dbReference type="OrthoDB" id="9786188at2"/>
<keyword evidence="3" id="KW-0378">Hydrolase</keyword>
<organism evidence="3 4">
    <name type="scientific">Tritonibacter multivorans</name>
    <dbReference type="NCBI Taxonomy" id="928856"/>
    <lineage>
        <taxon>Bacteria</taxon>
        <taxon>Pseudomonadati</taxon>
        <taxon>Pseudomonadota</taxon>
        <taxon>Alphaproteobacteria</taxon>
        <taxon>Rhodobacterales</taxon>
        <taxon>Paracoccaceae</taxon>
        <taxon>Tritonibacter</taxon>
    </lineage>
</organism>
<dbReference type="GO" id="GO:0004622">
    <property type="term" value="F:phosphatidylcholine lysophospholipase activity"/>
    <property type="evidence" value="ECO:0007669"/>
    <property type="project" value="TreeGrafter"/>
</dbReference>
<sequence length="225" mass="23323">MRKQIGAFLLSVGLLAGGSVAAETGSAPLQITAFGDSLVQGYGLPQGEGLVPQLEAWLRAEGADVTVTNAGVSGDTTAGGAARVAWTLSEQTDVLVVLLGGNDLLRGLPPEQSRANLHQILSTATQQGVTPVLIGMKAPLNYGAGYKTSFDAIYTDLAAEFDAPLVEDAFAGMRLQAGEDPQGWRAFMQADGIHPNRDGVAANIAVIGPVVLDMVDRLAAARRVD</sequence>
<dbReference type="EC" id="3.1.2.-" evidence="3"/>
<dbReference type="Proteomes" id="UP000052022">
    <property type="component" value="Unassembled WGS sequence"/>
</dbReference>
<feature type="domain" description="SGNH hydrolase-type esterase" evidence="2">
    <location>
        <begin position="33"/>
        <end position="201"/>
    </location>
</feature>
<evidence type="ECO:0000313" key="3">
    <source>
        <dbReference type="EMBL" id="CUH77313.1"/>
    </source>
</evidence>
<dbReference type="RefSeq" id="WP_058289423.1">
    <property type="nucleotide sequence ID" value="NZ_CYSD01000019.1"/>
</dbReference>
<dbReference type="CDD" id="cd01822">
    <property type="entry name" value="Lysophospholipase_L1_like"/>
    <property type="match status" value="1"/>
</dbReference>
<dbReference type="PANTHER" id="PTHR30383:SF24">
    <property type="entry name" value="THIOESTERASE 1_PROTEASE 1_LYSOPHOSPHOLIPASE L1"/>
    <property type="match status" value="1"/>
</dbReference>
<dbReference type="Gene3D" id="3.40.50.1110">
    <property type="entry name" value="SGNH hydrolase"/>
    <property type="match status" value="1"/>
</dbReference>
<name>A0A0N7LZC9_9RHOB</name>
<dbReference type="SUPFAM" id="SSF52266">
    <property type="entry name" value="SGNH hydrolase"/>
    <property type="match status" value="1"/>
</dbReference>
<keyword evidence="1" id="KW-0732">Signal</keyword>
<evidence type="ECO:0000259" key="2">
    <source>
        <dbReference type="Pfam" id="PF13472"/>
    </source>
</evidence>
<evidence type="ECO:0000313" key="4">
    <source>
        <dbReference type="Proteomes" id="UP000052022"/>
    </source>
</evidence>
<dbReference type="AlphaFoldDB" id="A0A0N7LZC9"/>
<protein>
    <submittedName>
        <fullName evidence="3">Acyl-CoA thioesterase I</fullName>
        <ecNumber evidence="3">3.1.2.-</ecNumber>
    </submittedName>
</protein>